<name>A0ACD1ADH3_9FIRM</name>
<protein>
    <submittedName>
        <fullName evidence="1">GerMN domain-containing protein</fullName>
    </submittedName>
</protein>
<dbReference type="Proteomes" id="UP000594014">
    <property type="component" value="Chromosome"/>
</dbReference>
<gene>
    <name evidence="1" type="ORF">FRZ06_13305</name>
</gene>
<evidence type="ECO:0000313" key="2">
    <source>
        <dbReference type="Proteomes" id="UP000594014"/>
    </source>
</evidence>
<dbReference type="EMBL" id="CP042469">
    <property type="protein sequence ID" value="QOX64246.1"/>
    <property type="molecule type" value="Genomic_DNA"/>
</dbReference>
<evidence type="ECO:0000313" key="1">
    <source>
        <dbReference type="EMBL" id="QOX64246.1"/>
    </source>
</evidence>
<accession>A0ACD1ADH3</accession>
<proteinExistence type="predicted"/>
<sequence>MKHKRISIIILCMILVLGAGLFSLTGCTKKPAAEGPDTENPSEKTYRVALFYANEEYVASGDEAIEKFKVYETELSSVPEKVYMETLELLRNSPDKGYDTMLGDQIKLNRVYAEGDTAFVDLGADGLSGGSMEELYLISQIVDTLINSFEEIKQVQFLVDGKVPETLMGHVGTEDPFTKDAFAE</sequence>
<reference evidence="1" key="1">
    <citation type="submission" date="2019-08" db="EMBL/GenBank/DDBJ databases">
        <title>Genome sequence of Clostridiales bacterium MT110.</title>
        <authorList>
            <person name="Cao J."/>
        </authorList>
    </citation>
    <scope>NUCLEOTIDE SEQUENCE</scope>
    <source>
        <strain evidence="1">MT110</strain>
    </source>
</reference>
<keyword evidence="2" id="KW-1185">Reference proteome</keyword>
<organism evidence="1 2">
    <name type="scientific">Anoxybacterium hadale</name>
    <dbReference type="NCBI Taxonomy" id="3408580"/>
    <lineage>
        <taxon>Bacteria</taxon>
        <taxon>Bacillati</taxon>
        <taxon>Bacillota</taxon>
        <taxon>Clostridia</taxon>
        <taxon>Peptostreptococcales</taxon>
        <taxon>Anaerovoracaceae</taxon>
        <taxon>Anoxybacterium</taxon>
    </lineage>
</organism>